<reference evidence="1" key="1">
    <citation type="submission" date="2024-09" db="EMBL/GenBank/DDBJ databases">
        <title>Draft Genome Sequences of Neofusicoccum parvum.</title>
        <authorList>
            <person name="Ashida A."/>
            <person name="Camagna M."/>
            <person name="Tanaka A."/>
            <person name="Takemoto D."/>
        </authorList>
    </citation>
    <scope>NUCLEOTIDE SEQUENCE</scope>
    <source>
        <strain evidence="1">PPO83</strain>
    </source>
</reference>
<name>A0ACB5RVH5_9PEZI</name>
<dbReference type="Proteomes" id="UP001165186">
    <property type="component" value="Unassembled WGS sequence"/>
</dbReference>
<comment type="caution">
    <text evidence="1">The sequence shown here is derived from an EMBL/GenBank/DDBJ whole genome shotgun (WGS) entry which is preliminary data.</text>
</comment>
<dbReference type="EMBL" id="BSXG01000014">
    <property type="protein sequence ID" value="GME24558.1"/>
    <property type="molecule type" value="Genomic_DNA"/>
</dbReference>
<evidence type="ECO:0000313" key="2">
    <source>
        <dbReference type="Proteomes" id="UP001165186"/>
    </source>
</evidence>
<sequence length="552" mass="59421">MVTTNLLAAAAGFAALAGATPLARRADANTTASAVPPAVSLANGMHIHGKINTTASPSVAQYLGIPYAAPPVGQRRWAAPEPFASLYDETVVNATALPRSCWQYVSVQPGILRTDAPEFMIGAAGMSEDCLTASVWAPAAAVANASAELLPVLIWFYGGGFATGGEDVPYQIPDKWVERSGEHIVVSFNYRINIFGFPNAAALGDDEQNLGLMDQRFAVEWIRDNIAAFGGDPEKMVIWGQSAGAVAVDYYNFAQIEDPIVKGLIMDSGTAHLDQLTSWDLPHSNFSFVASGLGCGNQTSAAAELACMRDVPGWKIEKFVAEYEDSGESPSITFSPRVDNKWVFGNYTERARNGDVSDLVSSGICPIILVVDKKTKRTFADACLPPFQPAIIGFNKAEGLFLAPYSVDGPDPATAATLGYEYFWCPATKTTYERLDAGLTTHRYFYAGNFSNVSPRPWNGAYHSSELPLLFGTHGDFRGASTAFEVEVSHALQDAWVAFARDPKKGLDGVEWPKYKGKNGGGEVRQFAVGEVVVQTGDVVAIEEECVRRRLV</sequence>
<protein>
    <submittedName>
        <fullName evidence="1">Chlorogenic acid esterase protein</fullName>
    </submittedName>
</protein>
<keyword evidence="2" id="KW-1185">Reference proteome</keyword>
<accession>A0ACB5RVH5</accession>
<proteinExistence type="predicted"/>
<evidence type="ECO:0000313" key="1">
    <source>
        <dbReference type="EMBL" id="GME24558.1"/>
    </source>
</evidence>
<organism evidence="1 2">
    <name type="scientific">Neofusicoccum parvum</name>
    <dbReference type="NCBI Taxonomy" id="310453"/>
    <lineage>
        <taxon>Eukaryota</taxon>
        <taxon>Fungi</taxon>
        <taxon>Dikarya</taxon>
        <taxon>Ascomycota</taxon>
        <taxon>Pezizomycotina</taxon>
        <taxon>Dothideomycetes</taxon>
        <taxon>Dothideomycetes incertae sedis</taxon>
        <taxon>Botryosphaeriales</taxon>
        <taxon>Botryosphaeriaceae</taxon>
        <taxon>Neofusicoccum</taxon>
    </lineage>
</organism>
<gene>
    <name evidence="1" type="primary">g6822</name>
    <name evidence="1" type="ORF">NpPPO83_00006822</name>
</gene>